<dbReference type="EMBL" id="SHLC01000001">
    <property type="protein sequence ID" value="RZU63937.1"/>
    <property type="molecule type" value="Genomic_DNA"/>
</dbReference>
<dbReference type="Pfam" id="PF20434">
    <property type="entry name" value="BD-FAE"/>
    <property type="match status" value="1"/>
</dbReference>
<name>A0A4Q8AHP8_9MICO</name>
<reference evidence="4 5" key="1">
    <citation type="submission" date="2019-02" db="EMBL/GenBank/DDBJ databases">
        <title>Sequencing the genomes of 1000 actinobacteria strains.</title>
        <authorList>
            <person name="Klenk H.-P."/>
        </authorList>
    </citation>
    <scope>NUCLEOTIDE SEQUENCE [LARGE SCALE GENOMIC DNA]</scope>
    <source>
        <strain evidence="4 5">DSM 18319</strain>
    </source>
</reference>
<evidence type="ECO:0000313" key="5">
    <source>
        <dbReference type="Proteomes" id="UP000291483"/>
    </source>
</evidence>
<dbReference type="PANTHER" id="PTHR48081">
    <property type="entry name" value="AB HYDROLASE SUPERFAMILY PROTEIN C4A8.06C"/>
    <property type="match status" value="1"/>
</dbReference>
<dbReference type="InterPro" id="IPR049492">
    <property type="entry name" value="BD-FAE-like_dom"/>
</dbReference>
<proteinExistence type="predicted"/>
<comment type="caution">
    <text evidence="4">The sequence shown here is derived from an EMBL/GenBank/DDBJ whole genome shotgun (WGS) entry which is preliminary data.</text>
</comment>
<keyword evidence="2" id="KW-1133">Transmembrane helix</keyword>
<organism evidence="4 5">
    <name type="scientific">Microterricola gilva</name>
    <dbReference type="NCBI Taxonomy" id="393267"/>
    <lineage>
        <taxon>Bacteria</taxon>
        <taxon>Bacillati</taxon>
        <taxon>Actinomycetota</taxon>
        <taxon>Actinomycetes</taxon>
        <taxon>Micrococcales</taxon>
        <taxon>Microbacteriaceae</taxon>
        <taxon>Microterricola</taxon>
    </lineage>
</organism>
<dbReference type="RefSeq" id="WP_130504530.1">
    <property type="nucleotide sequence ID" value="NZ_SHLC01000001.1"/>
</dbReference>
<keyword evidence="1" id="KW-0378">Hydrolase</keyword>
<dbReference type="Gene3D" id="3.40.50.1820">
    <property type="entry name" value="alpha/beta hydrolase"/>
    <property type="match status" value="1"/>
</dbReference>
<gene>
    <name evidence="4" type="ORF">EV379_0226</name>
</gene>
<dbReference type="AlphaFoldDB" id="A0A4Q8AHP8"/>
<feature type="transmembrane region" description="Helical" evidence="2">
    <location>
        <begin position="16"/>
        <end position="36"/>
    </location>
</feature>
<dbReference type="OrthoDB" id="9803828at2"/>
<sequence>MNSKPAVLGRSRRTRVFTVLAALSAGVVTTLLLSGFHIGVRELGDPGDIAVSELTTPEVIGIRTFTAPSGIRVTEDVTYGTRDDGTLLTLDVCRPEETATETTAAEAAQADAITADAPLPDAPLPDTAVPGAPLPEPAATLPSADGAAVIPAQAGLPAVVSIHGGSWARGDKANDDWRNVCRWLASEGFVAYSLNYRLVPEALFPAAIDDVALAVEWMRTPANASRFGIDPARIGAFGGSAGGNLAALLGTRGTGPLDEGSRVAAVAELSAPTDLRREAVLRDGGNELLQTIITRYLGCEEWTLCPQAEDASPSTFVDRSDPPFFIGHAASEFIPLAQAQNFAGVLDAAGIGVEYAVVPGDDHSIGILDEAMRARVAAFLHTELG</sequence>
<dbReference type="Proteomes" id="UP000291483">
    <property type="component" value="Unassembled WGS sequence"/>
</dbReference>
<dbReference type="SUPFAM" id="SSF53474">
    <property type="entry name" value="alpha/beta-Hydrolases"/>
    <property type="match status" value="1"/>
</dbReference>
<evidence type="ECO:0000259" key="3">
    <source>
        <dbReference type="Pfam" id="PF20434"/>
    </source>
</evidence>
<dbReference type="InterPro" id="IPR050300">
    <property type="entry name" value="GDXG_lipolytic_enzyme"/>
</dbReference>
<dbReference type="PANTHER" id="PTHR48081:SF13">
    <property type="entry name" value="ALPHA_BETA HYDROLASE"/>
    <property type="match status" value="1"/>
</dbReference>
<keyword evidence="5" id="KW-1185">Reference proteome</keyword>
<evidence type="ECO:0000256" key="1">
    <source>
        <dbReference type="ARBA" id="ARBA00022801"/>
    </source>
</evidence>
<evidence type="ECO:0000313" key="4">
    <source>
        <dbReference type="EMBL" id="RZU63937.1"/>
    </source>
</evidence>
<keyword evidence="2" id="KW-0812">Transmembrane</keyword>
<dbReference type="GO" id="GO:0016787">
    <property type="term" value="F:hydrolase activity"/>
    <property type="evidence" value="ECO:0007669"/>
    <property type="project" value="UniProtKB-KW"/>
</dbReference>
<evidence type="ECO:0000256" key="2">
    <source>
        <dbReference type="SAM" id="Phobius"/>
    </source>
</evidence>
<protein>
    <submittedName>
        <fullName evidence="4">Acetyl esterase/lipase</fullName>
    </submittedName>
</protein>
<feature type="domain" description="BD-FAE-like" evidence="3">
    <location>
        <begin position="154"/>
        <end position="343"/>
    </location>
</feature>
<dbReference type="InterPro" id="IPR029058">
    <property type="entry name" value="AB_hydrolase_fold"/>
</dbReference>
<accession>A0A4Q8AHP8</accession>
<keyword evidence="2" id="KW-0472">Membrane</keyword>